<evidence type="ECO:0000313" key="12">
    <source>
        <dbReference type="Proteomes" id="UP001497623"/>
    </source>
</evidence>
<dbReference type="Gene3D" id="1.20.1070.10">
    <property type="entry name" value="Rhodopsin 7-helix transmembrane proteins"/>
    <property type="match status" value="1"/>
</dbReference>
<evidence type="ECO:0000256" key="8">
    <source>
        <dbReference type="ARBA" id="ARBA00023224"/>
    </source>
</evidence>
<keyword evidence="8" id="KW-0807">Transducer</keyword>
<evidence type="ECO:0000256" key="9">
    <source>
        <dbReference type="SAM" id="Phobius"/>
    </source>
</evidence>
<keyword evidence="12" id="KW-1185">Reference proteome</keyword>
<dbReference type="AlphaFoldDB" id="A0AAV2QHJ9"/>
<feature type="transmembrane region" description="Helical" evidence="9">
    <location>
        <begin position="184"/>
        <end position="204"/>
    </location>
</feature>
<proteinExistence type="inferred from homology"/>
<feature type="transmembrane region" description="Helical" evidence="9">
    <location>
        <begin position="276"/>
        <end position="301"/>
    </location>
</feature>
<dbReference type="Proteomes" id="UP001497623">
    <property type="component" value="Unassembled WGS sequence"/>
</dbReference>
<feature type="transmembrane region" description="Helical" evidence="9">
    <location>
        <begin position="50"/>
        <end position="73"/>
    </location>
</feature>
<keyword evidence="7" id="KW-0675">Receptor</keyword>
<organism evidence="11 12">
    <name type="scientific">Meganyctiphanes norvegica</name>
    <name type="common">Northern krill</name>
    <name type="synonym">Thysanopoda norvegica</name>
    <dbReference type="NCBI Taxonomy" id="48144"/>
    <lineage>
        <taxon>Eukaryota</taxon>
        <taxon>Metazoa</taxon>
        <taxon>Ecdysozoa</taxon>
        <taxon>Arthropoda</taxon>
        <taxon>Crustacea</taxon>
        <taxon>Multicrustacea</taxon>
        <taxon>Malacostraca</taxon>
        <taxon>Eumalacostraca</taxon>
        <taxon>Eucarida</taxon>
        <taxon>Euphausiacea</taxon>
        <taxon>Euphausiidae</taxon>
        <taxon>Meganyctiphanes</taxon>
    </lineage>
</organism>
<dbReference type="SUPFAM" id="SSF81321">
    <property type="entry name" value="Family A G protein-coupled receptor-like"/>
    <property type="match status" value="1"/>
</dbReference>
<sequence>MTSAVPARRSRRSPRFQTRHVHGAAGIALGPSQAPPLDYPTMRNVPNTHIISLALGDLLVVFFTVPFIGTIYTFSSWPFGEVVCTLQETVKDVSIGVTVFTLTALTVGRHPSWIGPSGKVPGTSTKGTEIFPIQVLIWVLSVLLALPGAVFSNVRTFPTSDGTKIFACSPFPESFGESYVKANIVAKLLIYYVVPLLVIGWFYMMMAKNLVRSADCIPGEAHQQRNYVKQVAARRKVAKMVLAFVVIFAVCFLPNHVFLMWFYFNPNSKQNFNQFWNVFRIVGFCLSFINSCINPLALYFISGTFRKYFNR</sequence>
<evidence type="ECO:0000256" key="1">
    <source>
        <dbReference type="ARBA" id="ARBA00004141"/>
    </source>
</evidence>
<feature type="transmembrane region" description="Helical" evidence="9">
    <location>
        <begin position="130"/>
        <end position="151"/>
    </location>
</feature>
<dbReference type="Pfam" id="PF00001">
    <property type="entry name" value="7tm_1"/>
    <property type="match status" value="1"/>
</dbReference>
<dbReference type="PANTHER" id="PTHR45695:SF26">
    <property type="entry name" value="NEUROPEPTIDE CCHAMIDE-1 RECEPTOR"/>
    <property type="match status" value="1"/>
</dbReference>
<evidence type="ECO:0000256" key="7">
    <source>
        <dbReference type="ARBA" id="ARBA00023170"/>
    </source>
</evidence>
<dbReference type="EMBL" id="CAXKWB010005966">
    <property type="protein sequence ID" value="CAL4080783.1"/>
    <property type="molecule type" value="Genomic_DNA"/>
</dbReference>
<feature type="transmembrane region" description="Helical" evidence="9">
    <location>
        <begin position="93"/>
        <end position="109"/>
    </location>
</feature>
<keyword evidence="6 9" id="KW-0472">Membrane</keyword>
<comment type="similarity">
    <text evidence="2">Belongs to the G-protein coupled receptor 1 family.</text>
</comment>
<reference evidence="11 12" key="1">
    <citation type="submission" date="2024-05" db="EMBL/GenBank/DDBJ databases">
        <authorList>
            <person name="Wallberg A."/>
        </authorList>
    </citation>
    <scope>NUCLEOTIDE SEQUENCE [LARGE SCALE GENOMIC DNA]</scope>
</reference>
<feature type="non-terminal residue" evidence="11">
    <location>
        <position position="311"/>
    </location>
</feature>
<evidence type="ECO:0000256" key="3">
    <source>
        <dbReference type="ARBA" id="ARBA00022692"/>
    </source>
</evidence>
<evidence type="ECO:0000256" key="5">
    <source>
        <dbReference type="ARBA" id="ARBA00023040"/>
    </source>
</evidence>
<protein>
    <recommendedName>
        <fullName evidence="10">G-protein coupled receptors family 1 profile domain-containing protein</fullName>
    </recommendedName>
</protein>
<dbReference type="PANTHER" id="PTHR45695">
    <property type="entry name" value="LEUCOKININ RECEPTOR-RELATED"/>
    <property type="match status" value="1"/>
</dbReference>
<evidence type="ECO:0000256" key="4">
    <source>
        <dbReference type="ARBA" id="ARBA00022989"/>
    </source>
</evidence>
<dbReference type="PROSITE" id="PS50262">
    <property type="entry name" value="G_PROTEIN_RECEP_F1_2"/>
    <property type="match status" value="1"/>
</dbReference>
<name>A0AAV2QHJ9_MEGNR</name>
<feature type="transmembrane region" description="Helical" evidence="9">
    <location>
        <begin position="241"/>
        <end position="264"/>
    </location>
</feature>
<feature type="domain" description="G-protein coupled receptors family 1 profile" evidence="10">
    <location>
        <begin position="23"/>
        <end position="298"/>
    </location>
</feature>
<dbReference type="InterPro" id="IPR000276">
    <property type="entry name" value="GPCR_Rhodpsn"/>
</dbReference>
<comment type="subcellular location">
    <subcellularLocation>
        <location evidence="1">Membrane</location>
        <topology evidence="1">Multi-pass membrane protein</topology>
    </subcellularLocation>
</comment>
<evidence type="ECO:0000256" key="2">
    <source>
        <dbReference type="ARBA" id="ARBA00010663"/>
    </source>
</evidence>
<keyword evidence="5" id="KW-0297">G-protein coupled receptor</keyword>
<evidence type="ECO:0000313" key="11">
    <source>
        <dbReference type="EMBL" id="CAL4080783.1"/>
    </source>
</evidence>
<dbReference type="InterPro" id="IPR017452">
    <property type="entry name" value="GPCR_Rhodpsn_7TM"/>
</dbReference>
<dbReference type="GO" id="GO:0008188">
    <property type="term" value="F:neuropeptide receptor activity"/>
    <property type="evidence" value="ECO:0007669"/>
    <property type="project" value="TreeGrafter"/>
</dbReference>
<dbReference type="GO" id="GO:0005886">
    <property type="term" value="C:plasma membrane"/>
    <property type="evidence" value="ECO:0007669"/>
    <property type="project" value="TreeGrafter"/>
</dbReference>
<evidence type="ECO:0000256" key="6">
    <source>
        <dbReference type="ARBA" id="ARBA00023136"/>
    </source>
</evidence>
<comment type="caution">
    <text evidence="11">The sequence shown here is derived from an EMBL/GenBank/DDBJ whole genome shotgun (WGS) entry which is preliminary data.</text>
</comment>
<dbReference type="PRINTS" id="PR00237">
    <property type="entry name" value="GPCRRHODOPSN"/>
</dbReference>
<keyword evidence="4 9" id="KW-1133">Transmembrane helix</keyword>
<accession>A0AAV2QHJ9</accession>
<gene>
    <name evidence="11" type="ORF">MNOR_LOCUS11389</name>
</gene>
<evidence type="ECO:0000259" key="10">
    <source>
        <dbReference type="PROSITE" id="PS50262"/>
    </source>
</evidence>
<keyword evidence="3 9" id="KW-0812">Transmembrane</keyword>